<dbReference type="Proteomes" id="UP000249464">
    <property type="component" value="Unassembled WGS sequence"/>
</dbReference>
<evidence type="ECO:0000313" key="2">
    <source>
        <dbReference type="EMBL" id="SGY18930.1"/>
    </source>
</evidence>
<gene>
    <name evidence="2" type="primary">BQ5605_C014g07508</name>
    <name evidence="2" type="ORF">BQ5605_C014G07508</name>
</gene>
<name>A0A2X0LU47_9BASI</name>
<dbReference type="EMBL" id="FQNC01000016">
    <property type="protein sequence ID" value="SGY18930.1"/>
    <property type="molecule type" value="Genomic_DNA"/>
</dbReference>
<feature type="region of interest" description="Disordered" evidence="1">
    <location>
        <begin position="319"/>
        <end position="347"/>
    </location>
</feature>
<feature type="compositionally biased region" description="Polar residues" evidence="1">
    <location>
        <begin position="557"/>
        <end position="571"/>
    </location>
</feature>
<organism evidence="2 3">
    <name type="scientific">Microbotryum silenes-dioicae</name>
    <dbReference type="NCBI Taxonomy" id="796604"/>
    <lineage>
        <taxon>Eukaryota</taxon>
        <taxon>Fungi</taxon>
        <taxon>Dikarya</taxon>
        <taxon>Basidiomycota</taxon>
        <taxon>Pucciniomycotina</taxon>
        <taxon>Microbotryomycetes</taxon>
        <taxon>Microbotryales</taxon>
        <taxon>Microbotryaceae</taxon>
        <taxon>Microbotryum</taxon>
    </lineage>
</organism>
<proteinExistence type="predicted"/>
<evidence type="ECO:0000256" key="1">
    <source>
        <dbReference type="SAM" id="MobiDB-lite"/>
    </source>
</evidence>
<feature type="compositionally biased region" description="Acidic residues" evidence="1">
    <location>
        <begin position="588"/>
        <end position="600"/>
    </location>
</feature>
<evidence type="ECO:0000313" key="3">
    <source>
        <dbReference type="Proteomes" id="UP000249464"/>
    </source>
</evidence>
<feature type="region of interest" description="Disordered" evidence="1">
    <location>
        <begin position="554"/>
        <end position="620"/>
    </location>
</feature>
<feature type="compositionally biased region" description="Basic and acidic residues" evidence="1">
    <location>
        <begin position="507"/>
        <end position="525"/>
    </location>
</feature>
<reference evidence="2 3" key="1">
    <citation type="submission" date="2016-11" db="EMBL/GenBank/DDBJ databases">
        <authorList>
            <person name="Jaros S."/>
            <person name="Januszkiewicz K."/>
            <person name="Wedrychowicz H."/>
        </authorList>
    </citation>
    <scope>NUCLEOTIDE SEQUENCE [LARGE SCALE GENOMIC DNA]</scope>
</reference>
<feature type="region of interest" description="Disordered" evidence="1">
    <location>
        <begin position="482"/>
        <end position="541"/>
    </location>
</feature>
<keyword evidence="3" id="KW-1185">Reference proteome</keyword>
<sequence length="1267" mass="141561">MLEPLKKKDPSLQIFVILDNSEWRPQLKKRTIDAGADSSTSTPDNVNVRFNAFRSNPICLSSDQAQMRQSFLPKPSTPSANRDELHIWKLGSGITFVITRTEADTFVFASARRGHLVDVTIDAHTTILWSGDTDWLYGLPARFCRWRIYEERTPRSLAEELANVSLDALVVDDANITRADAPRTTRSILILVDVSELKQWGNDKEPVVAGIVAGGDYLNGGLPGIGLRRAFEKYGFCLSFQFWQADITTIHEAFGDYLKNRSSRTKRVEGLERARNEMGKIYTLVTNDVGDRFDRLKAQKASPTIRNIPLRGFRTPWGAPLPRATTFPPQAPVTPPQRTRPLFSTTSATPPASWLLSPPPIPLAPTLAALTTVVTASGVIAGPATLAAPPLPSAQPPSLAAAKLFLKQPRKKMTTLRSQACQALGARPDLRKEYLKVVTKVRHCREKLGAQVARVRNPLYRSVMGYHAWRYIDTTRMEAGPLLNRSKSKPGGERRLQRPAPPVLDSSSDRDLDVDDHDLGSEDRASGMGCGTSDEAAPWTRRRRRMMARMMMMMGKRTSSGRTSSERMSTGKTREPKPDPITAPHDDDFQDGGEDEDEGEGGSRQGQGTPANKEYHAPVRRRGLRVSVREILPPLSPDQPDENNTRFKDVFSSLMRLQTLARELEFEVVNAVLLDYLNGWTQRDWHEIASNDSALVTRMRAVIHALQPYDSLLLSHVSKKPAQLTANVSVDLATMTPTEYGRHVEQFEGAANDDGSLLYNAMSRLASGLLASAVKELREKGVFLLRYKLDSAYYQNVAQRYATHLLSWKDRGDYVLATYARHMFESGDIESALSPLDPDDEFRQPKGRKRLLDCLVTALSEVPFPWRSHRADLEALVAGIAKYQSDPDYEHLRAVMRACLQEACGARDQRMRWAFGRDQATATRLVGGKLSDFGPGGKLKNPIALLPVYHHLLLESGHGRGIVPTEGKRPFVNCSPGYLGAILTYPVSLVRTQLDWLNELLAASVVNDVSKPAGNAASPTHFPVLRALLGRGFDQIFTTSKDGKTMHVKPEWARDAVAGLSEERLLESDAFAAFGAHLVDILFDTDRILDKDEIPAERDKSWYNNPDVSIGSALDRTVAKARLWLRFQKKGKKDSRIFKHDYEHYVNGIKKPFRLSYARPGSAEKPSRIDELKRKLRERAVAAAPIPFDPERQALIEREAVRFERVSWKRFRDVPIVDGRICIPSLHNPEARRAVLGRLQEHSNKKFGTQMSRVCSHVPCVGRKSAG</sequence>
<protein>
    <submittedName>
        <fullName evidence="2">BQ5605_C014g07508 protein</fullName>
    </submittedName>
</protein>
<dbReference type="AlphaFoldDB" id="A0A2X0LU47"/>
<accession>A0A2X0LU47</accession>
<dbReference type="STRING" id="796604.A0A2X0LU47"/>